<dbReference type="KEGG" id="rsi:Runsl_1718"/>
<dbReference type="AlphaFoldDB" id="A0A7U3ZJ64"/>
<dbReference type="Gene3D" id="3.90.550.10">
    <property type="entry name" value="Spore Coat Polysaccharide Biosynthesis Protein SpsA, Chain A"/>
    <property type="match status" value="1"/>
</dbReference>
<keyword evidence="1" id="KW-0472">Membrane</keyword>
<name>A0A7U3ZJ64_RUNSL</name>
<accession>A0A7U3ZJ64</accession>
<keyword evidence="3" id="KW-0808">Transferase</keyword>
<dbReference type="Proteomes" id="UP000000493">
    <property type="component" value="Chromosome"/>
</dbReference>
<gene>
    <name evidence="3" type="ordered locus">Runsl_1718</name>
</gene>
<feature type="domain" description="Glycosyltransferase 2-like" evidence="2">
    <location>
        <begin position="13"/>
        <end position="139"/>
    </location>
</feature>
<dbReference type="RefSeq" id="WP_013927455.1">
    <property type="nucleotide sequence ID" value="NC_015703.1"/>
</dbReference>
<evidence type="ECO:0000313" key="4">
    <source>
        <dbReference type="Proteomes" id="UP000000493"/>
    </source>
</evidence>
<proteinExistence type="predicted"/>
<sequence>MIKESVDDPPQITIAMPVYNGAKTLERAVNSILNQTYQHWQLLILDDGSTDTSIEIAKKFNDNRIVVLTDGQRKGITPRLNQAIELAKGHYFARMDADDFSYPERFSKQVAFLEAHPYIDLVGTHIRLVDKAGNCIGVRTFPTHHTEITAKPWLKSISVAHPTWCGKTAWFQQWKYRTMLKNEDQDLLLRAHESSRYANLPEILLDYTFVHTFQKSLLSRVGSAKVIHHYFVYKRQPFRYIISLFLVFIKLILDFFSKK</sequence>
<keyword evidence="1" id="KW-1133">Transmembrane helix</keyword>
<evidence type="ECO:0000256" key="1">
    <source>
        <dbReference type="SAM" id="Phobius"/>
    </source>
</evidence>
<feature type="transmembrane region" description="Helical" evidence="1">
    <location>
        <begin position="238"/>
        <end position="256"/>
    </location>
</feature>
<dbReference type="PANTHER" id="PTHR22916">
    <property type="entry name" value="GLYCOSYLTRANSFERASE"/>
    <property type="match status" value="1"/>
</dbReference>
<dbReference type="SUPFAM" id="SSF53448">
    <property type="entry name" value="Nucleotide-diphospho-sugar transferases"/>
    <property type="match status" value="1"/>
</dbReference>
<dbReference type="PANTHER" id="PTHR22916:SF3">
    <property type="entry name" value="UDP-GLCNAC:BETAGAL BETA-1,3-N-ACETYLGLUCOSAMINYLTRANSFERASE-LIKE PROTEIN 1"/>
    <property type="match status" value="1"/>
</dbReference>
<dbReference type="GO" id="GO:0016758">
    <property type="term" value="F:hexosyltransferase activity"/>
    <property type="evidence" value="ECO:0007669"/>
    <property type="project" value="UniProtKB-ARBA"/>
</dbReference>
<dbReference type="Pfam" id="PF00535">
    <property type="entry name" value="Glycos_transf_2"/>
    <property type="match status" value="1"/>
</dbReference>
<evidence type="ECO:0000313" key="3">
    <source>
        <dbReference type="EMBL" id="AEI48142.1"/>
    </source>
</evidence>
<evidence type="ECO:0000259" key="2">
    <source>
        <dbReference type="Pfam" id="PF00535"/>
    </source>
</evidence>
<protein>
    <submittedName>
        <fullName evidence="3">Glycosyl transferase family 2</fullName>
    </submittedName>
</protein>
<dbReference type="InterPro" id="IPR001173">
    <property type="entry name" value="Glyco_trans_2-like"/>
</dbReference>
<dbReference type="EMBL" id="CP002859">
    <property type="protein sequence ID" value="AEI48142.1"/>
    <property type="molecule type" value="Genomic_DNA"/>
</dbReference>
<reference evidence="3 4" key="2">
    <citation type="journal article" date="2012" name="Stand. Genomic Sci.">
        <title>Complete genome sequence of the aquatic bacterium Runella slithyformis type strain (LSU 4(T)).</title>
        <authorList>
            <person name="Copeland A."/>
            <person name="Zhang X."/>
            <person name="Misra M."/>
            <person name="Lapidus A."/>
            <person name="Nolan M."/>
            <person name="Lucas S."/>
            <person name="Deshpande S."/>
            <person name="Cheng J.F."/>
            <person name="Tapia R."/>
            <person name="Goodwin L.A."/>
            <person name="Pitluck S."/>
            <person name="Liolios K."/>
            <person name="Pagani I."/>
            <person name="Ivanova N."/>
            <person name="Mikhailova N."/>
            <person name="Pati A."/>
            <person name="Chen A."/>
            <person name="Palaniappan K."/>
            <person name="Land M."/>
            <person name="Hauser L."/>
            <person name="Pan C."/>
            <person name="Jeffries C.D."/>
            <person name="Detter J.C."/>
            <person name="Brambilla E.M."/>
            <person name="Rohde M."/>
            <person name="Djao O.D."/>
            <person name="Goker M."/>
            <person name="Sikorski J."/>
            <person name="Tindall B.J."/>
            <person name="Woyke T."/>
            <person name="Bristow J."/>
            <person name="Eisen J.A."/>
            <person name="Markowitz V."/>
            <person name="Hugenholtz P."/>
            <person name="Kyrpides N.C."/>
            <person name="Klenk H.P."/>
            <person name="Mavromatis K."/>
        </authorList>
    </citation>
    <scope>NUCLEOTIDE SEQUENCE [LARGE SCALE GENOMIC DNA]</scope>
    <source>
        <strain evidence="4">ATCC 29530 / DSM 19594 / LMG 11500 / NCIMB 11436 / LSU 4</strain>
    </source>
</reference>
<keyword evidence="1" id="KW-0812">Transmembrane</keyword>
<dbReference type="InterPro" id="IPR029044">
    <property type="entry name" value="Nucleotide-diphossugar_trans"/>
</dbReference>
<keyword evidence="4" id="KW-1185">Reference proteome</keyword>
<organism evidence="3 4">
    <name type="scientific">Runella slithyformis (strain ATCC 29530 / DSM 19594 / LMG 11500 / NCIMB 11436 / LSU 4)</name>
    <dbReference type="NCBI Taxonomy" id="761193"/>
    <lineage>
        <taxon>Bacteria</taxon>
        <taxon>Pseudomonadati</taxon>
        <taxon>Bacteroidota</taxon>
        <taxon>Cytophagia</taxon>
        <taxon>Cytophagales</taxon>
        <taxon>Spirosomataceae</taxon>
        <taxon>Runella</taxon>
    </lineage>
</organism>
<reference evidence="4" key="1">
    <citation type="submission" date="2011-06" db="EMBL/GenBank/DDBJ databases">
        <title>The complete genome of chromosome of Runella slithyformis DSM 19594.</title>
        <authorList>
            <consortium name="US DOE Joint Genome Institute (JGI-PGF)"/>
            <person name="Lucas S."/>
            <person name="Han J."/>
            <person name="Lapidus A."/>
            <person name="Bruce D."/>
            <person name="Goodwin L."/>
            <person name="Pitluck S."/>
            <person name="Peters L."/>
            <person name="Kyrpides N."/>
            <person name="Mavromatis K."/>
            <person name="Ivanova N."/>
            <person name="Ovchinnikova G."/>
            <person name="Zhang X."/>
            <person name="Misra M."/>
            <person name="Detter J.C."/>
            <person name="Tapia R."/>
            <person name="Han C."/>
            <person name="Land M."/>
            <person name="Hauser L."/>
            <person name="Markowitz V."/>
            <person name="Cheng J.-F."/>
            <person name="Hugenholtz P."/>
            <person name="Woyke T."/>
            <person name="Wu D."/>
            <person name="Tindall B."/>
            <person name="Faehrich R."/>
            <person name="Brambilla E."/>
            <person name="Klenk H.-P."/>
            <person name="Eisen J.A."/>
        </authorList>
    </citation>
    <scope>NUCLEOTIDE SEQUENCE [LARGE SCALE GENOMIC DNA]</scope>
    <source>
        <strain evidence="4">ATCC 29530 / DSM 19594 / LMG 11500 / NCIMB 11436 / LSU 4</strain>
    </source>
</reference>